<dbReference type="GO" id="GO:0070568">
    <property type="term" value="F:guanylyltransferase activity"/>
    <property type="evidence" value="ECO:0007669"/>
    <property type="project" value="UniProtKB-ARBA"/>
</dbReference>
<comment type="caution">
    <text evidence="10">The sequence shown here is derived from an EMBL/GenBank/DDBJ whole genome shotgun (WGS) entry which is preliminary data.</text>
</comment>
<evidence type="ECO:0000256" key="2">
    <source>
        <dbReference type="ARBA" id="ARBA00008593"/>
    </source>
</evidence>
<comment type="similarity">
    <text evidence="2">Belongs to the DNA polymerase type-B-like family.</text>
</comment>
<proteinExistence type="inferred from homology"/>
<keyword evidence="5" id="KW-0479">Metal-binding</keyword>
<evidence type="ECO:0000313" key="11">
    <source>
        <dbReference type="Proteomes" id="UP000299084"/>
    </source>
</evidence>
<dbReference type="EMBL" id="JWIN03000009">
    <property type="protein sequence ID" value="KAB1273827.1"/>
    <property type="molecule type" value="Genomic_DNA"/>
</dbReference>
<keyword evidence="6" id="KW-0460">Magnesium</keyword>
<dbReference type="FunFam" id="3.30.460.10:FF:000006">
    <property type="entry name" value="non-canonical poly(A) RNA polymerase PAPD5"/>
    <property type="match status" value="1"/>
</dbReference>
<name>A0A5N4DRW5_CAMDR</name>
<dbReference type="InterPro" id="IPR054708">
    <property type="entry name" value="MTPAP-like_central"/>
</dbReference>
<dbReference type="GO" id="GO:0031499">
    <property type="term" value="C:TRAMP complex"/>
    <property type="evidence" value="ECO:0007669"/>
    <property type="project" value="TreeGrafter"/>
</dbReference>
<dbReference type="InterPro" id="IPR045862">
    <property type="entry name" value="Trf4-like"/>
</dbReference>
<dbReference type="GO" id="GO:0005730">
    <property type="term" value="C:nucleolus"/>
    <property type="evidence" value="ECO:0007669"/>
    <property type="project" value="TreeGrafter"/>
</dbReference>
<evidence type="ECO:0000256" key="4">
    <source>
        <dbReference type="ARBA" id="ARBA00022679"/>
    </source>
</evidence>
<comment type="cofactor">
    <cofactor evidence="1">
        <name>Mn(2+)</name>
        <dbReference type="ChEBI" id="CHEBI:29035"/>
    </cofactor>
</comment>
<accession>A0A5N4DRW5</accession>
<evidence type="ECO:0000313" key="10">
    <source>
        <dbReference type="EMBL" id="KAB1273827.1"/>
    </source>
</evidence>
<evidence type="ECO:0000259" key="9">
    <source>
        <dbReference type="Pfam" id="PF22600"/>
    </source>
</evidence>
<dbReference type="Gene3D" id="3.30.460.10">
    <property type="entry name" value="Beta Polymerase, domain 2"/>
    <property type="match status" value="1"/>
</dbReference>
<dbReference type="GO" id="GO:1905870">
    <property type="term" value="P:positive regulation of 3'-UTR-mediated mRNA stabilization"/>
    <property type="evidence" value="ECO:0007669"/>
    <property type="project" value="UniProtKB-ARBA"/>
</dbReference>
<dbReference type="GO" id="GO:0043634">
    <property type="term" value="P:polyadenylation-dependent ncRNA catabolic process"/>
    <property type="evidence" value="ECO:0007669"/>
    <property type="project" value="TreeGrafter"/>
</dbReference>
<evidence type="ECO:0000256" key="1">
    <source>
        <dbReference type="ARBA" id="ARBA00001936"/>
    </source>
</evidence>
<dbReference type="GO" id="GO:0046872">
    <property type="term" value="F:metal ion binding"/>
    <property type="evidence" value="ECO:0007669"/>
    <property type="project" value="UniProtKB-KW"/>
</dbReference>
<dbReference type="GO" id="GO:0003729">
    <property type="term" value="F:mRNA binding"/>
    <property type="evidence" value="ECO:0007669"/>
    <property type="project" value="TreeGrafter"/>
</dbReference>
<dbReference type="SUPFAM" id="SSF81301">
    <property type="entry name" value="Nucleotidyltransferase"/>
    <property type="match status" value="1"/>
</dbReference>
<evidence type="ECO:0000256" key="5">
    <source>
        <dbReference type="ARBA" id="ARBA00022723"/>
    </source>
</evidence>
<gene>
    <name evidence="10" type="ORF">Cadr_000011404</name>
</gene>
<organism evidence="10 11">
    <name type="scientific">Camelus dromedarius</name>
    <name type="common">Dromedary</name>
    <name type="synonym">Arabian camel</name>
    <dbReference type="NCBI Taxonomy" id="9838"/>
    <lineage>
        <taxon>Eukaryota</taxon>
        <taxon>Metazoa</taxon>
        <taxon>Chordata</taxon>
        <taxon>Craniata</taxon>
        <taxon>Vertebrata</taxon>
        <taxon>Euteleostomi</taxon>
        <taxon>Mammalia</taxon>
        <taxon>Eutheria</taxon>
        <taxon>Laurasiatheria</taxon>
        <taxon>Artiodactyla</taxon>
        <taxon>Tylopoda</taxon>
        <taxon>Camelidae</taxon>
        <taxon>Camelus</taxon>
    </lineage>
</organism>
<dbReference type="GO" id="GO:1990817">
    <property type="term" value="F:poly(A) RNA polymerase activity"/>
    <property type="evidence" value="ECO:0007669"/>
    <property type="project" value="UniProtKB-EC"/>
</dbReference>
<reference evidence="10 11" key="1">
    <citation type="journal article" date="2019" name="Mol. Ecol. Resour.">
        <title>Improving Illumina assemblies with Hi-C and long reads: an example with the North African dromedary.</title>
        <authorList>
            <person name="Elbers J.P."/>
            <person name="Rogers M.F."/>
            <person name="Perelman P.L."/>
            <person name="Proskuryakova A.A."/>
            <person name="Serdyukova N.A."/>
            <person name="Johnson W.E."/>
            <person name="Horin P."/>
            <person name="Corander J."/>
            <person name="Murphy D."/>
            <person name="Burger P.A."/>
        </authorList>
    </citation>
    <scope>NUCLEOTIDE SEQUENCE [LARGE SCALE GENOMIC DNA]</scope>
    <source>
        <strain evidence="10">Drom800</strain>
        <tissue evidence="10">Blood</tissue>
    </source>
</reference>
<evidence type="ECO:0000256" key="6">
    <source>
        <dbReference type="ARBA" id="ARBA00022842"/>
    </source>
</evidence>
<evidence type="ECO:0000256" key="8">
    <source>
        <dbReference type="ARBA" id="ARBA00082009"/>
    </source>
</evidence>
<dbReference type="GO" id="GO:0031123">
    <property type="term" value="P:RNA 3'-end processing"/>
    <property type="evidence" value="ECO:0007669"/>
    <property type="project" value="TreeGrafter"/>
</dbReference>
<dbReference type="EC" id="2.7.7.19" evidence="3"/>
<dbReference type="PANTHER" id="PTHR23092:SF51">
    <property type="entry name" value="TERMINAL NUCLEOTIDYLTRANSFERASE 4B"/>
    <property type="match status" value="1"/>
</dbReference>
<dbReference type="CDD" id="cd05402">
    <property type="entry name" value="NT_PAP_TUTase"/>
    <property type="match status" value="1"/>
</dbReference>
<dbReference type="Proteomes" id="UP000299084">
    <property type="component" value="Unassembled WGS sequence"/>
</dbReference>
<dbReference type="Pfam" id="PF22600">
    <property type="entry name" value="MTPAP-like_central"/>
    <property type="match status" value="1"/>
</dbReference>
<keyword evidence="4" id="KW-0808">Transferase</keyword>
<dbReference type="GO" id="GO:0060212">
    <property type="term" value="P:negative regulation of nuclear-transcribed mRNA poly(A) tail shortening"/>
    <property type="evidence" value="ECO:0007669"/>
    <property type="project" value="UniProtKB-ARBA"/>
</dbReference>
<sequence length="191" mass="21757">MSAEGPVLQKSFSVLCLGSEDTELSQRVESEQGGLLALPTLTFLPFFFSLHEEISDFYEYMSPRPEEEKMRMEVVNRIESVIKELWPSADVQIFGSFKTGLYLPTSDIDLVVFGKWENLPLWTLEEALRKHKVADEDSVKVLDKATVPIIKLTDSFTEVKVDISFNVQNGVRAADLIKDFTKVREFIAFIQ</sequence>
<comment type="catalytic activity">
    <reaction evidence="7">
        <text>RNA(n) + ATP = RNA(n)-3'-adenine ribonucleotide + diphosphate</text>
        <dbReference type="Rhea" id="RHEA:11332"/>
        <dbReference type="Rhea" id="RHEA-COMP:14527"/>
        <dbReference type="Rhea" id="RHEA-COMP:17347"/>
        <dbReference type="ChEBI" id="CHEBI:30616"/>
        <dbReference type="ChEBI" id="CHEBI:33019"/>
        <dbReference type="ChEBI" id="CHEBI:140395"/>
        <dbReference type="ChEBI" id="CHEBI:173115"/>
        <dbReference type="EC" id="2.7.7.19"/>
    </reaction>
</comment>
<dbReference type="AlphaFoldDB" id="A0A5N4DRW5"/>
<protein>
    <recommendedName>
        <fullName evidence="3">polynucleotide adenylyltransferase</fullName>
        <ecNumber evidence="3">2.7.7.19</ecNumber>
    </recommendedName>
    <alternativeName>
        <fullName evidence="8">Terminal guanylyltransferase</fullName>
    </alternativeName>
</protein>
<dbReference type="PANTHER" id="PTHR23092">
    <property type="entry name" value="POLY(A) RNA POLYMERASE"/>
    <property type="match status" value="1"/>
</dbReference>
<evidence type="ECO:0000256" key="3">
    <source>
        <dbReference type="ARBA" id="ARBA00012388"/>
    </source>
</evidence>
<keyword evidence="11" id="KW-1185">Reference proteome</keyword>
<evidence type="ECO:0000256" key="7">
    <source>
        <dbReference type="ARBA" id="ARBA00048830"/>
    </source>
</evidence>
<feature type="domain" description="Poly(A) RNA polymerase mitochondrial-like central palm" evidence="9">
    <location>
        <begin position="50"/>
        <end position="179"/>
    </location>
</feature>
<dbReference type="InterPro" id="IPR043519">
    <property type="entry name" value="NT_sf"/>
</dbReference>